<feature type="region of interest" description="Disordered" evidence="1">
    <location>
        <begin position="291"/>
        <end position="334"/>
    </location>
</feature>
<sequence length="373" mass="40288">MSFFQQTSSSSWADYSVFSALRNLLESALFRNPEPQPVSTWRMIIDPPMPYWITLFSQTCRLISLLILLPIFLIGVIDFAGYAVFRTLGLHRRRVRIQRQTKSDVKTALGRSSSRRKPRVYQNDRHRPTDRSNIPSIVKAPLLTPGTYDAETLLRQRARSLSIASAEEEAAWVASGGQQARLSSLAKRRSSDDAMVASPATESGEEDYFGRAPRVGVDGALGMADTDAESGTESGRDSPVRTRRRGLSGGLNFTPVSPGRISTAEKDEHLASAAGVDRDAILTGDGADSYSASVVSLSSDSPTSSSISAKREGSKQESRSDAESSNMSSSWIGVEADAQQDVAIHPPITIDAEQAAAAAGLESSSVVWKENSS</sequence>
<dbReference type="RefSeq" id="XP_012189406.1">
    <property type="nucleotide sequence ID" value="XM_012334016.1"/>
</dbReference>
<gene>
    <name evidence="3" type="ORF">PHSY_003396</name>
</gene>
<evidence type="ECO:0000256" key="1">
    <source>
        <dbReference type="SAM" id="MobiDB-lite"/>
    </source>
</evidence>
<feature type="transmembrane region" description="Helical" evidence="2">
    <location>
        <begin position="62"/>
        <end position="85"/>
    </location>
</feature>
<evidence type="ECO:0000313" key="3">
    <source>
        <dbReference type="EMBL" id="GAC95819.1"/>
    </source>
</evidence>
<keyword evidence="2" id="KW-0472">Membrane</keyword>
<feature type="region of interest" description="Disordered" evidence="1">
    <location>
        <begin position="101"/>
        <end position="135"/>
    </location>
</feature>
<proteinExistence type="predicted"/>
<feature type="region of interest" description="Disordered" evidence="1">
    <location>
        <begin position="185"/>
        <end position="262"/>
    </location>
</feature>
<keyword evidence="2" id="KW-0812">Transmembrane</keyword>
<protein>
    <submittedName>
        <fullName evidence="3">Expressed protein</fullName>
    </submittedName>
</protein>
<dbReference type="OrthoDB" id="3362926at2759"/>
<evidence type="ECO:0000256" key="2">
    <source>
        <dbReference type="SAM" id="Phobius"/>
    </source>
</evidence>
<feature type="compositionally biased region" description="Basic and acidic residues" evidence="1">
    <location>
        <begin position="309"/>
        <end position="322"/>
    </location>
</feature>
<accession>R9P3G2</accession>
<organism evidence="3 4">
    <name type="scientific">Pseudozyma hubeiensis (strain SY62)</name>
    <name type="common">Yeast</name>
    <dbReference type="NCBI Taxonomy" id="1305764"/>
    <lineage>
        <taxon>Eukaryota</taxon>
        <taxon>Fungi</taxon>
        <taxon>Dikarya</taxon>
        <taxon>Basidiomycota</taxon>
        <taxon>Ustilaginomycotina</taxon>
        <taxon>Ustilaginomycetes</taxon>
        <taxon>Ustilaginales</taxon>
        <taxon>Ustilaginaceae</taxon>
        <taxon>Pseudozyma</taxon>
    </lineage>
</organism>
<dbReference type="AlphaFoldDB" id="R9P3G2"/>
<keyword evidence="4" id="KW-1185">Reference proteome</keyword>
<feature type="compositionally biased region" description="Low complexity" evidence="1">
    <location>
        <begin position="291"/>
        <end position="308"/>
    </location>
</feature>
<dbReference type="eggNOG" id="ENOG502R0XW">
    <property type="taxonomic scope" value="Eukaryota"/>
</dbReference>
<name>R9P3G2_PSEHS</name>
<dbReference type="EMBL" id="DF238798">
    <property type="protein sequence ID" value="GAC95819.1"/>
    <property type="molecule type" value="Genomic_DNA"/>
</dbReference>
<evidence type="ECO:0000313" key="4">
    <source>
        <dbReference type="Proteomes" id="UP000014071"/>
    </source>
</evidence>
<reference evidence="4" key="1">
    <citation type="journal article" date="2013" name="Genome Announc.">
        <title>Draft genome sequence of the basidiomycetous yeast-like fungus Pseudozyma hubeiensis SY62, which produces an abundant amount of the biosurfactant mannosylerythritol lipids.</title>
        <authorList>
            <person name="Konishi M."/>
            <person name="Hatada Y."/>
            <person name="Horiuchi J."/>
        </authorList>
    </citation>
    <scope>NUCLEOTIDE SEQUENCE [LARGE SCALE GENOMIC DNA]</scope>
    <source>
        <strain evidence="4">SY62</strain>
    </source>
</reference>
<keyword evidence="2" id="KW-1133">Transmembrane helix</keyword>
<dbReference type="GeneID" id="24108685"/>
<dbReference type="HOGENOM" id="CLU_765427_0_0_1"/>
<dbReference type="Proteomes" id="UP000014071">
    <property type="component" value="Unassembled WGS sequence"/>
</dbReference>